<protein>
    <submittedName>
        <fullName evidence="1">Putative hydrolase of the HAD superfamily</fullName>
    </submittedName>
</protein>
<dbReference type="InterPro" id="IPR006439">
    <property type="entry name" value="HAD-SF_hydro_IA"/>
</dbReference>
<dbReference type="RefSeq" id="WP_184581032.1">
    <property type="nucleotide sequence ID" value="NZ_JACHJT010000001.1"/>
</dbReference>
<keyword evidence="1" id="KW-0378">Hydrolase</keyword>
<keyword evidence="2" id="KW-1185">Reference proteome</keyword>
<proteinExistence type="predicted"/>
<dbReference type="Gene3D" id="1.10.150.720">
    <property type="entry name" value="Haloacid dehalogenase-like hydrolase"/>
    <property type="match status" value="1"/>
</dbReference>
<dbReference type="InterPro" id="IPR051828">
    <property type="entry name" value="HAD-like_hydrolase_domain"/>
</dbReference>
<dbReference type="EMBL" id="JACHJT010000001">
    <property type="protein sequence ID" value="MBB4933422.1"/>
    <property type="molecule type" value="Genomic_DNA"/>
</dbReference>
<evidence type="ECO:0000313" key="1">
    <source>
        <dbReference type="EMBL" id="MBB4933422.1"/>
    </source>
</evidence>
<dbReference type="Pfam" id="PF00702">
    <property type="entry name" value="Hydrolase"/>
    <property type="match status" value="1"/>
</dbReference>
<dbReference type="SUPFAM" id="SSF56784">
    <property type="entry name" value="HAD-like"/>
    <property type="match status" value="1"/>
</dbReference>
<dbReference type="PANTHER" id="PTHR46191">
    <property type="match status" value="1"/>
</dbReference>
<name>A0A7W7RK23_9ACTN</name>
<gene>
    <name evidence="1" type="ORF">F4561_004242</name>
</gene>
<dbReference type="GO" id="GO:0016787">
    <property type="term" value="F:hydrolase activity"/>
    <property type="evidence" value="ECO:0007669"/>
    <property type="project" value="UniProtKB-KW"/>
</dbReference>
<organism evidence="1 2">
    <name type="scientific">Lipingzhangella halophila</name>
    <dbReference type="NCBI Taxonomy" id="1783352"/>
    <lineage>
        <taxon>Bacteria</taxon>
        <taxon>Bacillati</taxon>
        <taxon>Actinomycetota</taxon>
        <taxon>Actinomycetes</taxon>
        <taxon>Streptosporangiales</taxon>
        <taxon>Nocardiopsidaceae</taxon>
        <taxon>Lipingzhangella</taxon>
    </lineage>
</organism>
<dbReference type="Proteomes" id="UP000523007">
    <property type="component" value="Unassembled WGS sequence"/>
</dbReference>
<evidence type="ECO:0000313" key="2">
    <source>
        <dbReference type="Proteomes" id="UP000523007"/>
    </source>
</evidence>
<dbReference type="AlphaFoldDB" id="A0A7W7RK23"/>
<dbReference type="InterPro" id="IPR023214">
    <property type="entry name" value="HAD_sf"/>
</dbReference>
<accession>A0A7W7RK23</accession>
<comment type="caution">
    <text evidence="1">The sequence shown here is derived from an EMBL/GenBank/DDBJ whole genome shotgun (WGS) entry which is preliminary data.</text>
</comment>
<sequence length="234" mass="26027">MTGQPGVIWDFDATLAERPGLWSGCMIEVLDAEDPGHRLTRQDLAAHTGTGFPWHAPQHPHPELCEPREWWAAITRLLAGVYQRVGYPPERADRLAAGVRERYCSTGWRVLPGAHEALRRVREARYRQVILSNHTPELPDIVARLGLGGYFDAVLTSARTGFEKPHDEAYRIARDALEPCSELWMVGDSVRADVHGPERHGIRAVLVRDEPPAEPVGRHAWSLASAAEYVLAGA</sequence>
<dbReference type="Gene3D" id="3.40.50.1000">
    <property type="entry name" value="HAD superfamily/HAD-like"/>
    <property type="match status" value="1"/>
</dbReference>
<dbReference type="InterPro" id="IPR036412">
    <property type="entry name" value="HAD-like_sf"/>
</dbReference>
<dbReference type="PANTHER" id="PTHR46191:SF2">
    <property type="entry name" value="HALOACID DEHALOGENASE-LIKE HYDROLASE DOMAIN-CONTAINING PROTEIN 3"/>
    <property type="match status" value="1"/>
</dbReference>
<reference evidence="1 2" key="1">
    <citation type="submission" date="2020-08" db="EMBL/GenBank/DDBJ databases">
        <title>Sequencing the genomes of 1000 actinobacteria strains.</title>
        <authorList>
            <person name="Klenk H.-P."/>
        </authorList>
    </citation>
    <scope>NUCLEOTIDE SEQUENCE [LARGE SCALE GENOMIC DNA]</scope>
    <source>
        <strain evidence="1 2">DSM 102030</strain>
    </source>
</reference>
<dbReference type="InterPro" id="IPR044924">
    <property type="entry name" value="HAD-SF_hydro_IA_REG-2-like_cap"/>
</dbReference>
<dbReference type="NCBIfam" id="TIGR01549">
    <property type="entry name" value="HAD-SF-IA-v1"/>
    <property type="match status" value="1"/>
</dbReference>